<keyword evidence="1" id="KW-0479">Metal-binding</keyword>
<evidence type="ECO:0000256" key="3">
    <source>
        <dbReference type="ARBA" id="ARBA00022833"/>
    </source>
</evidence>
<keyword evidence="9" id="KW-1185">Reference proteome</keyword>
<dbReference type="GO" id="GO:0008270">
    <property type="term" value="F:zinc ion binding"/>
    <property type="evidence" value="ECO:0007669"/>
    <property type="project" value="UniProtKB-KW"/>
</dbReference>
<dbReference type="InterPro" id="IPR040048">
    <property type="entry name" value="ZNF277"/>
</dbReference>
<dbReference type="PANTHER" id="PTHR13267">
    <property type="entry name" value="ZINC FINGER PROTEIN 277"/>
    <property type="match status" value="1"/>
</dbReference>
<dbReference type="SMART" id="SM00355">
    <property type="entry name" value="ZnF_C2H2"/>
    <property type="match status" value="4"/>
</dbReference>
<dbReference type="PROSITE" id="PS00028">
    <property type="entry name" value="ZINC_FINGER_C2H2_1"/>
    <property type="match status" value="1"/>
</dbReference>
<evidence type="ECO:0000259" key="7">
    <source>
        <dbReference type="PROSITE" id="PS50157"/>
    </source>
</evidence>
<evidence type="ECO:0000313" key="9">
    <source>
        <dbReference type="Proteomes" id="UP001139887"/>
    </source>
</evidence>
<feature type="region of interest" description="Disordered" evidence="6">
    <location>
        <begin position="355"/>
        <end position="375"/>
    </location>
</feature>
<protein>
    <recommendedName>
        <fullName evidence="7">C2H2-type domain-containing protein</fullName>
    </recommendedName>
</protein>
<evidence type="ECO:0000256" key="1">
    <source>
        <dbReference type="ARBA" id="ARBA00022723"/>
    </source>
</evidence>
<evidence type="ECO:0000313" key="8">
    <source>
        <dbReference type="EMBL" id="KAJ2852073.1"/>
    </source>
</evidence>
<proteinExistence type="inferred from homology"/>
<dbReference type="Pfam" id="PF12756">
    <property type="entry name" value="zf-C2H2_2"/>
    <property type="match status" value="2"/>
</dbReference>
<keyword evidence="2 5" id="KW-0863">Zinc-finger</keyword>
<dbReference type="InterPro" id="IPR013087">
    <property type="entry name" value="Znf_C2H2_type"/>
</dbReference>
<dbReference type="Gene3D" id="3.30.160.60">
    <property type="entry name" value="Classic Zinc Finger"/>
    <property type="match status" value="1"/>
</dbReference>
<dbReference type="InterPro" id="IPR041661">
    <property type="entry name" value="ZN622/Rei1/Reh1_Znf-C2H2"/>
</dbReference>
<comment type="caution">
    <text evidence="8">The sequence shown here is derived from an EMBL/GenBank/DDBJ whole genome shotgun (WGS) entry which is preliminary data.</text>
</comment>
<dbReference type="AlphaFoldDB" id="A0A9W8IH51"/>
<dbReference type="SUPFAM" id="SSF57667">
    <property type="entry name" value="beta-beta-alpha zinc fingers"/>
    <property type="match status" value="2"/>
</dbReference>
<dbReference type="PROSITE" id="PS50157">
    <property type="entry name" value="ZINC_FINGER_C2H2_2"/>
    <property type="match status" value="1"/>
</dbReference>
<gene>
    <name evidence="8" type="ORF">IWW36_000652</name>
</gene>
<dbReference type="InterPro" id="IPR036236">
    <property type="entry name" value="Znf_C2H2_sf"/>
</dbReference>
<feature type="region of interest" description="Disordered" evidence="6">
    <location>
        <begin position="525"/>
        <end position="544"/>
    </location>
</feature>
<dbReference type="Proteomes" id="UP001139887">
    <property type="component" value="Unassembled WGS sequence"/>
</dbReference>
<dbReference type="EMBL" id="JANBUW010000006">
    <property type="protein sequence ID" value="KAJ2852073.1"/>
    <property type="molecule type" value="Genomic_DNA"/>
</dbReference>
<name>A0A9W8IH51_9FUNG</name>
<feature type="region of interest" description="Disordered" evidence="6">
    <location>
        <begin position="1"/>
        <end position="71"/>
    </location>
</feature>
<evidence type="ECO:0000256" key="6">
    <source>
        <dbReference type="SAM" id="MobiDB-lite"/>
    </source>
</evidence>
<evidence type="ECO:0000256" key="4">
    <source>
        <dbReference type="ARBA" id="ARBA00034119"/>
    </source>
</evidence>
<reference evidence="8" key="1">
    <citation type="submission" date="2022-07" db="EMBL/GenBank/DDBJ databases">
        <title>Phylogenomic reconstructions and comparative analyses of Kickxellomycotina fungi.</title>
        <authorList>
            <person name="Reynolds N.K."/>
            <person name="Stajich J.E."/>
            <person name="Barry K."/>
            <person name="Grigoriev I.V."/>
            <person name="Crous P."/>
            <person name="Smith M.E."/>
        </authorList>
    </citation>
    <scope>NUCLEOTIDE SEQUENCE</scope>
    <source>
        <strain evidence="8">NRRL 1566</strain>
    </source>
</reference>
<feature type="compositionally biased region" description="Basic residues" evidence="6">
    <location>
        <begin position="12"/>
        <end position="23"/>
    </location>
</feature>
<evidence type="ECO:0000256" key="5">
    <source>
        <dbReference type="PROSITE-ProRule" id="PRU00042"/>
    </source>
</evidence>
<dbReference type="PANTHER" id="PTHR13267:SF3">
    <property type="entry name" value="ZINC FINGER PROTEIN 277"/>
    <property type="match status" value="1"/>
</dbReference>
<comment type="similarity">
    <text evidence="4">Belongs to the ZNF277 family.</text>
</comment>
<feature type="domain" description="C2H2-type" evidence="7">
    <location>
        <begin position="305"/>
        <end position="329"/>
    </location>
</feature>
<evidence type="ECO:0000256" key="2">
    <source>
        <dbReference type="ARBA" id="ARBA00022771"/>
    </source>
</evidence>
<dbReference type="OrthoDB" id="7848332at2759"/>
<accession>A0A9W8IH51</accession>
<organism evidence="8 9">
    <name type="scientific">Coemansia brasiliensis</name>
    <dbReference type="NCBI Taxonomy" id="2650707"/>
    <lineage>
        <taxon>Eukaryota</taxon>
        <taxon>Fungi</taxon>
        <taxon>Fungi incertae sedis</taxon>
        <taxon>Zoopagomycota</taxon>
        <taxon>Kickxellomycotina</taxon>
        <taxon>Kickxellomycetes</taxon>
        <taxon>Kickxellales</taxon>
        <taxon>Kickxellaceae</taxon>
        <taxon>Coemansia</taxon>
    </lineage>
</organism>
<sequence length="544" mass="62631">MADEWQTVPNRQPRRAPRGRGRGQFRSQSRSATQQEDGWRSARQTSRSRSRVPARSNQQTQPKQQQSGDAFKLQTSNMFELHVGKSSRARKNQELQGFFELQDSSSEEEAFDAIDDDDLDVSDYESEDNQETTEFPPVPIDVTCSLCSAEKQPRFSCAAELSRHLRTVHHLAFRNLPHMMLFLQRYLDAWARELQTHDVKTLALAQEEDGTVVYYIDAAKCSRDRELREQAQRSQLQEILKAQGSERRNEAQEPRKCLFCKLVCADRAELFRHGYREHSFNIGLPDNLVHVNEFLEILEGRLNAQQCLYCEKTFTSPVVLRKHMRKKKHFKISSHNRLYDRFYVVNYLRPKNGWDPAEPESAAQSESEAEKDRWSDWSERADLPVRSLFDSHVAASADECWSYMLSEYGFDIHKLREDHKLGFHKTVMLINCIRRASRQNMCFACGSKLAGSDALAAHMKQMGSAHLQPPPADDSVWKDDSLMRPVLENDPLLMAFDDDNDAADEHVSQQRLEESKRLLREKLAQMSFDSSNKPDSVKAAAPTA</sequence>
<keyword evidence="3" id="KW-0862">Zinc</keyword>